<evidence type="ECO:0000256" key="1">
    <source>
        <dbReference type="ARBA" id="ARBA00022441"/>
    </source>
</evidence>
<protein>
    <recommendedName>
        <fullName evidence="6">F-box domain-containing protein</fullName>
    </recommendedName>
</protein>
<dbReference type="InterPro" id="IPR015915">
    <property type="entry name" value="Kelch-typ_b-propeller"/>
</dbReference>
<feature type="region of interest" description="Disordered" evidence="3">
    <location>
        <begin position="276"/>
        <end position="303"/>
    </location>
</feature>
<dbReference type="PANTHER" id="PTHR46093">
    <property type="entry name" value="ACYL-COA-BINDING DOMAIN-CONTAINING PROTEIN 5"/>
    <property type="match status" value="1"/>
</dbReference>
<dbReference type="PaxDb" id="2903-EOD16158"/>
<dbReference type="EnsemblProtists" id="EOD16158">
    <property type="protein sequence ID" value="EOD16158"/>
    <property type="gene ID" value="EMIHUDRAFT_459206"/>
</dbReference>
<dbReference type="SUPFAM" id="SSF117281">
    <property type="entry name" value="Kelch motif"/>
    <property type="match status" value="1"/>
</dbReference>
<dbReference type="AlphaFoldDB" id="A0A0D3IY23"/>
<dbReference type="KEGG" id="ehx:EMIHUDRAFT_459206"/>
<feature type="compositionally biased region" description="Pro residues" evidence="3">
    <location>
        <begin position="285"/>
        <end position="298"/>
    </location>
</feature>
<dbReference type="RefSeq" id="XP_005768587.1">
    <property type="nucleotide sequence ID" value="XM_005768530.1"/>
</dbReference>
<dbReference type="GeneID" id="17262301"/>
<name>A0A0D3IY23_EMIH1</name>
<evidence type="ECO:0000313" key="4">
    <source>
        <dbReference type="EnsemblProtists" id="EOD16158"/>
    </source>
</evidence>
<keyword evidence="5" id="KW-1185">Reference proteome</keyword>
<proteinExistence type="predicted"/>
<reference evidence="5" key="1">
    <citation type="journal article" date="2013" name="Nature">
        <title>Pan genome of the phytoplankton Emiliania underpins its global distribution.</title>
        <authorList>
            <person name="Read B.A."/>
            <person name="Kegel J."/>
            <person name="Klute M.J."/>
            <person name="Kuo A."/>
            <person name="Lefebvre S.C."/>
            <person name="Maumus F."/>
            <person name="Mayer C."/>
            <person name="Miller J."/>
            <person name="Monier A."/>
            <person name="Salamov A."/>
            <person name="Young J."/>
            <person name="Aguilar M."/>
            <person name="Claverie J.M."/>
            <person name="Frickenhaus S."/>
            <person name="Gonzalez K."/>
            <person name="Herman E.K."/>
            <person name="Lin Y.C."/>
            <person name="Napier J."/>
            <person name="Ogata H."/>
            <person name="Sarno A.F."/>
            <person name="Shmutz J."/>
            <person name="Schroeder D."/>
            <person name="de Vargas C."/>
            <person name="Verret F."/>
            <person name="von Dassow P."/>
            <person name="Valentin K."/>
            <person name="Van de Peer Y."/>
            <person name="Wheeler G."/>
            <person name="Dacks J.B."/>
            <person name="Delwiche C.F."/>
            <person name="Dyhrman S.T."/>
            <person name="Glockner G."/>
            <person name="John U."/>
            <person name="Richards T."/>
            <person name="Worden A.Z."/>
            <person name="Zhang X."/>
            <person name="Grigoriev I.V."/>
            <person name="Allen A.E."/>
            <person name="Bidle K."/>
            <person name="Borodovsky M."/>
            <person name="Bowler C."/>
            <person name="Brownlee C."/>
            <person name="Cock J.M."/>
            <person name="Elias M."/>
            <person name="Gladyshev V.N."/>
            <person name="Groth M."/>
            <person name="Guda C."/>
            <person name="Hadaegh A."/>
            <person name="Iglesias-Rodriguez M.D."/>
            <person name="Jenkins J."/>
            <person name="Jones B.M."/>
            <person name="Lawson T."/>
            <person name="Leese F."/>
            <person name="Lindquist E."/>
            <person name="Lobanov A."/>
            <person name="Lomsadze A."/>
            <person name="Malik S.B."/>
            <person name="Marsh M.E."/>
            <person name="Mackinder L."/>
            <person name="Mock T."/>
            <person name="Mueller-Roeber B."/>
            <person name="Pagarete A."/>
            <person name="Parker M."/>
            <person name="Probert I."/>
            <person name="Quesneville H."/>
            <person name="Raines C."/>
            <person name="Rensing S.A."/>
            <person name="Riano-Pachon D.M."/>
            <person name="Richier S."/>
            <person name="Rokitta S."/>
            <person name="Shiraiwa Y."/>
            <person name="Soanes D.M."/>
            <person name="van der Giezen M."/>
            <person name="Wahlund T.M."/>
            <person name="Williams B."/>
            <person name="Wilson W."/>
            <person name="Wolfe G."/>
            <person name="Wurch L.L."/>
        </authorList>
    </citation>
    <scope>NUCLEOTIDE SEQUENCE</scope>
</reference>
<keyword evidence="1" id="KW-0880">Kelch repeat</keyword>
<accession>A0A0D3IY23</accession>
<sequence length="447" mass="45750">MRAEFTLLPPELVGLVLSHCTDEALEALACVSSTLGPAVRDNWLKRLKERYPHSPWERVCPDEARRLCRGMETLRSPRWVRTPADGLPPADRGGQASVAVDTGAGRAIVVHGGANGNVFHSDSYALIAGAVSDEAGGDSQRQQRRGVGCMRRPLRWVALEGKGCPSPRWAHSAGAAGTTVALYGGNCGADGALSDLSVLDCSAGEPEAWRWLPAGSLLEKGDRPGRRHSHAACGAPGSDVLWLFGGIVPLEEEAAAQPFGPALAMDASNDLFAAGTPLASAGGASPPPRQPRSPPRGPEPNNELWLLRGAGGAAAGGLARGAPCAALAWQHVSTGGTPPCARAFHASVSVGPWLLVLGGEAAPSTEAGLFHYLSDVHALRLPPIPSPGAAAMALAAPPDRGRGCAACSARAAGGVATCTASCPAAPPSSLASLADADLSDLHTFELA</sequence>
<evidence type="ECO:0000256" key="2">
    <source>
        <dbReference type="ARBA" id="ARBA00022737"/>
    </source>
</evidence>
<dbReference type="PANTHER" id="PTHR46093:SF18">
    <property type="entry name" value="FIBRONECTIN TYPE-III DOMAIN-CONTAINING PROTEIN"/>
    <property type="match status" value="1"/>
</dbReference>
<reference evidence="4" key="2">
    <citation type="submission" date="2024-10" db="UniProtKB">
        <authorList>
            <consortium name="EnsemblProtists"/>
        </authorList>
    </citation>
    <scope>IDENTIFICATION</scope>
</reference>
<dbReference type="Proteomes" id="UP000013827">
    <property type="component" value="Unassembled WGS sequence"/>
</dbReference>
<evidence type="ECO:0000256" key="3">
    <source>
        <dbReference type="SAM" id="MobiDB-lite"/>
    </source>
</evidence>
<dbReference type="Gene3D" id="2.120.10.80">
    <property type="entry name" value="Kelch-type beta propeller"/>
    <property type="match status" value="1"/>
</dbReference>
<dbReference type="STRING" id="2903.R1C0T7"/>
<evidence type="ECO:0008006" key="6">
    <source>
        <dbReference type="Google" id="ProtNLM"/>
    </source>
</evidence>
<keyword evidence="2" id="KW-0677">Repeat</keyword>
<evidence type="ECO:0000313" key="5">
    <source>
        <dbReference type="Proteomes" id="UP000013827"/>
    </source>
</evidence>
<dbReference type="HOGENOM" id="CLU_613144_0_0_1"/>
<organism evidence="4 5">
    <name type="scientific">Emiliania huxleyi (strain CCMP1516)</name>
    <dbReference type="NCBI Taxonomy" id="280463"/>
    <lineage>
        <taxon>Eukaryota</taxon>
        <taxon>Haptista</taxon>
        <taxon>Haptophyta</taxon>
        <taxon>Prymnesiophyceae</taxon>
        <taxon>Isochrysidales</taxon>
        <taxon>Noelaerhabdaceae</taxon>
        <taxon>Emiliania</taxon>
    </lineage>
</organism>